<comment type="caution">
    <text evidence="1">The sequence shown here is derived from an EMBL/GenBank/DDBJ whole genome shotgun (WGS) entry which is preliminary data.</text>
</comment>
<dbReference type="EMBL" id="DVHA01000166">
    <property type="protein sequence ID" value="HIR60930.1"/>
    <property type="molecule type" value="Genomic_DNA"/>
</dbReference>
<reference evidence="1" key="2">
    <citation type="journal article" date="2021" name="PeerJ">
        <title>Extensive microbial diversity within the chicken gut microbiome revealed by metagenomics and culture.</title>
        <authorList>
            <person name="Gilroy R."/>
            <person name="Ravi A."/>
            <person name="Getino M."/>
            <person name="Pursley I."/>
            <person name="Horton D.L."/>
            <person name="Alikhan N.F."/>
            <person name="Baker D."/>
            <person name="Gharbi K."/>
            <person name="Hall N."/>
            <person name="Watson M."/>
            <person name="Adriaenssens E.M."/>
            <person name="Foster-Nyarko E."/>
            <person name="Jarju S."/>
            <person name="Secka A."/>
            <person name="Antonio M."/>
            <person name="Oren A."/>
            <person name="Chaudhuri R.R."/>
            <person name="La Ragione R."/>
            <person name="Hildebrand F."/>
            <person name="Pallen M.J."/>
        </authorList>
    </citation>
    <scope>NUCLEOTIDE SEQUENCE</scope>
    <source>
        <strain evidence="1">CHK189-12415</strain>
    </source>
</reference>
<evidence type="ECO:0000313" key="1">
    <source>
        <dbReference type="EMBL" id="HIR60930.1"/>
    </source>
</evidence>
<reference evidence="1" key="1">
    <citation type="submission" date="2020-10" db="EMBL/GenBank/DDBJ databases">
        <authorList>
            <person name="Gilroy R."/>
        </authorList>
    </citation>
    <scope>NUCLEOTIDE SEQUENCE</scope>
    <source>
        <strain evidence="1">CHK189-12415</strain>
    </source>
</reference>
<dbReference type="AlphaFoldDB" id="A0A9D1DXC6"/>
<accession>A0A9D1DXC6</accession>
<organism evidence="1 2">
    <name type="scientific">Candidatus Faecivivens stercoravium</name>
    <dbReference type="NCBI Taxonomy" id="2840803"/>
    <lineage>
        <taxon>Bacteria</taxon>
        <taxon>Bacillati</taxon>
        <taxon>Bacillota</taxon>
        <taxon>Clostridia</taxon>
        <taxon>Eubacteriales</taxon>
        <taxon>Oscillospiraceae</taxon>
        <taxon>Oscillospiraceae incertae sedis</taxon>
        <taxon>Candidatus Faecivivens</taxon>
    </lineage>
</organism>
<gene>
    <name evidence="1" type="ORF">IAB37_05075</name>
</gene>
<sequence length="60" mass="6863">MKKFYANQKSNLKSHNPGRWARWAFAEDGANALYLSILENISLPVLRLEGEFPCEDCSEC</sequence>
<proteinExistence type="predicted"/>
<dbReference type="Proteomes" id="UP000824241">
    <property type="component" value="Unassembled WGS sequence"/>
</dbReference>
<name>A0A9D1DXC6_9FIRM</name>
<protein>
    <submittedName>
        <fullName evidence="1">Uncharacterized protein</fullName>
    </submittedName>
</protein>
<evidence type="ECO:0000313" key="2">
    <source>
        <dbReference type="Proteomes" id="UP000824241"/>
    </source>
</evidence>